<feature type="transmembrane region" description="Helical" evidence="1">
    <location>
        <begin position="73"/>
        <end position="95"/>
    </location>
</feature>
<keyword evidence="1" id="KW-0812">Transmembrane</keyword>
<keyword evidence="3" id="KW-1185">Reference proteome</keyword>
<organism evidence="2 3">
    <name type="scientific">Mycoplasma mobile (strain ATCC 43663 / 163K / NCTC 11711)</name>
    <name type="common">Mesomycoplasma mobile</name>
    <dbReference type="NCBI Taxonomy" id="267748"/>
    <lineage>
        <taxon>Bacteria</taxon>
        <taxon>Bacillati</taxon>
        <taxon>Mycoplasmatota</taxon>
        <taxon>Mycoplasmoidales</taxon>
        <taxon>Metamycoplasmataceae</taxon>
        <taxon>Mesomycoplasma</taxon>
    </lineage>
</organism>
<keyword evidence="1" id="KW-1133">Transmembrane helix</keyword>
<proteinExistence type="predicted"/>
<evidence type="ECO:0000313" key="2">
    <source>
        <dbReference type="EMBL" id="AAT27602.1"/>
    </source>
</evidence>
<feature type="transmembrane region" description="Helical" evidence="1">
    <location>
        <begin position="41"/>
        <end position="67"/>
    </location>
</feature>
<dbReference type="RefSeq" id="WP_011264636.1">
    <property type="nucleotide sequence ID" value="NC_006908.1"/>
</dbReference>
<dbReference type="Proteomes" id="UP000009072">
    <property type="component" value="Chromosome"/>
</dbReference>
<name>Q6KIH4_MYCM1</name>
<dbReference type="STRING" id="267748.MMOB1160"/>
<gene>
    <name evidence="2" type="ordered locus">MMOB1160</name>
</gene>
<dbReference type="KEGG" id="mmo:MMOB1160"/>
<dbReference type="AlphaFoldDB" id="Q6KIH4"/>
<reference evidence="2 3" key="1">
    <citation type="journal article" date="2004" name="Genome Res.">
        <title>The complete genome and proteome of Mycoplasma mobile.</title>
        <authorList>
            <person name="Jaffe J.D."/>
            <person name="Stange-Thomann N."/>
            <person name="Smith C."/>
            <person name="DeCaprio D."/>
            <person name="Fisher S."/>
            <person name="Butler J."/>
            <person name="Calvo S."/>
            <person name="Elkins T."/>
            <person name="FitzGerald M.G."/>
            <person name="Hafez N."/>
            <person name="Kodira C.D."/>
            <person name="Major J."/>
            <person name="Wang S."/>
            <person name="Wilkinson J."/>
            <person name="Nicol R."/>
            <person name="Nusbaum C."/>
            <person name="Birren B."/>
            <person name="Berg H.C."/>
            <person name="Church G.M."/>
        </authorList>
    </citation>
    <scope>NUCLEOTIDE SEQUENCE [LARGE SCALE GENOMIC DNA]</scope>
    <source>
        <strain evidence="3">ATCC 43663 / 163K / NCTC 11711</strain>
    </source>
</reference>
<keyword evidence="1" id="KW-0472">Membrane</keyword>
<evidence type="ECO:0000256" key="1">
    <source>
        <dbReference type="SAM" id="Phobius"/>
    </source>
</evidence>
<accession>Q6KIH4</accession>
<sequence length="195" mass="23548">MNLNNIKVINSNDDEGENFNYPKLISTKKDLFFAKKLKNLALLDSFCLILLLFFVLTELIILILFLLLNRNDIISIFSIVILGLIILLFFSRIIFIKKYLNLKKIVYEFIDKFDDKSLFKYLIYDDNFWFWVKTILNPVWSILFLKFIFKYTNKIINLFKKPLSEKEIKQIVEKYDAEKFKYYKNKEDLFNKINN</sequence>
<dbReference type="HOGENOM" id="CLU_1395000_0_0_14"/>
<dbReference type="EMBL" id="AE017308">
    <property type="protein sequence ID" value="AAT27602.1"/>
    <property type="molecule type" value="Genomic_DNA"/>
</dbReference>
<protein>
    <submittedName>
        <fullName evidence="2">Expressed protein</fullName>
    </submittedName>
</protein>
<evidence type="ECO:0000313" key="3">
    <source>
        <dbReference type="Proteomes" id="UP000009072"/>
    </source>
</evidence>